<evidence type="ECO:0000313" key="9">
    <source>
        <dbReference type="Proteomes" id="UP000176282"/>
    </source>
</evidence>
<dbReference type="PANTHER" id="PTHR22926:SF3">
    <property type="entry name" value="UNDECAPRENYL-PHOSPHATE ALPHA-N-ACETYLGLUCOSAMINYL 1-PHOSPHATE TRANSFERASE"/>
    <property type="match status" value="1"/>
</dbReference>
<dbReference type="InterPro" id="IPR000715">
    <property type="entry name" value="Glycosyl_transferase_4"/>
</dbReference>
<organism evidence="8 9">
    <name type="scientific">Candidatus Magasanikbacteria bacterium RIFCSPHIGHO2_02_FULL_47_14</name>
    <dbReference type="NCBI Taxonomy" id="1798680"/>
    <lineage>
        <taxon>Bacteria</taxon>
        <taxon>Candidatus Magasanikiibacteriota</taxon>
    </lineage>
</organism>
<reference evidence="8 9" key="1">
    <citation type="journal article" date="2016" name="Nat. Commun.">
        <title>Thousands of microbial genomes shed light on interconnected biogeochemical processes in an aquifer system.</title>
        <authorList>
            <person name="Anantharaman K."/>
            <person name="Brown C.T."/>
            <person name="Hug L.A."/>
            <person name="Sharon I."/>
            <person name="Castelle C.J."/>
            <person name="Probst A.J."/>
            <person name="Thomas B.C."/>
            <person name="Singh A."/>
            <person name="Wilkins M.J."/>
            <person name="Karaoz U."/>
            <person name="Brodie E.L."/>
            <person name="Williams K.H."/>
            <person name="Hubbard S.S."/>
            <person name="Banfield J.F."/>
        </authorList>
    </citation>
    <scope>NUCLEOTIDE SEQUENCE [LARGE SCALE GENOMIC DNA]</scope>
</reference>
<feature type="transmembrane region" description="Helical" evidence="7">
    <location>
        <begin position="131"/>
        <end position="151"/>
    </location>
</feature>
<dbReference type="Pfam" id="PF00953">
    <property type="entry name" value="Glycos_transf_4"/>
    <property type="match status" value="1"/>
</dbReference>
<feature type="transmembrane region" description="Helical" evidence="7">
    <location>
        <begin position="315"/>
        <end position="333"/>
    </location>
</feature>
<evidence type="ECO:0000256" key="7">
    <source>
        <dbReference type="SAM" id="Phobius"/>
    </source>
</evidence>
<protein>
    <recommendedName>
        <fullName evidence="10">Undecaprenyl-phosphate alpha-N-acetylglucosaminyl 1-phosphate transferase</fullName>
    </recommendedName>
</protein>
<gene>
    <name evidence="8" type="ORF">A3J66_03370</name>
</gene>
<name>A0A1F6M429_9BACT</name>
<proteinExistence type="predicted"/>
<feature type="transmembrane region" description="Helical" evidence="7">
    <location>
        <begin position="72"/>
        <end position="93"/>
    </location>
</feature>
<feature type="transmembrane region" description="Helical" evidence="7">
    <location>
        <begin position="6"/>
        <end position="21"/>
    </location>
</feature>
<keyword evidence="3" id="KW-0808">Transferase</keyword>
<feature type="transmembrane region" description="Helical" evidence="7">
    <location>
        <begin position="105"/>
        <end position="125"/>
    </location>
</feature>
<dbReference type="GO" id="GO:0044038">
    <property type="term" value="P:cell wall macromolecule biosynthetic process"/>
    <property type="evidence" value="ECO:0007669"/>
    <property type="project" value="TreeGrafter"/>
</dbReference>
<keyword evidence="4 7" id="KW-0812">Transmembrane</keyword>
<keyword evidence="5 7" id="KW-1133">Transmembrane helix</keyword>
<evidence type="ECO:0000256" key="1">
    <source>
        <dbReference type="ARBA" id="ARBA00004651"/>
    </source>
</evidence>
<evidence type="ECO:0008006" key="10">
    <source>
        <dbReference type="Google" id="ProtNLM"/>
    </source>
</evidence>
<comment type="caution">
    <text evidence="8">The sequence shown here is derived from an EMBL/GenBank/DDBJ whole genome shotgun (WGS) entry which is preliminary data.</text>
</comment>
<keyword evidence="6 7" id="KW-0472">Membrane</keyword>
<dbReference type="AlphaFoldDB" id="A0A1F6M429"/>
<feature type="transmembrane region" description="Helical" evidence="7">
    <location>
        <begin position="291"/>
        <end position="309"/>
    </location>
</feature>
<dbReference type="GO" id="GO:0016780">
    <property type="term" value="F:phosphotransferase activity, for other substituted phosphate groups"/>
    <property type="evidence" value="ECO:0007669"/>
    <property type="project" value="InterPro"/>
</dbReference>
<feature type="transmembrane region" description="Helical" evidence="7">
    <location>
        <begin position="42"/>
        <end position="66"/>
    </location>
</feature>
<evidence type="ECO:0000313" key="8">
    <source>
        <dbReference type="EMBL" id="OGH66350.1"/>
    </source>
</evidence>
<evidence type="ECO:0000256" key="4">
    <source>
        <dbReference type="ARBA" id="ARBA00022692"/>
    </source>
</evidence>
<keyword evidence="2" id="KW-1003">Cell membrane</keyword>
<dbReference type="GO" id="GO:0005886">
    <property type="term" value="C:plasma membrane"/>
    <property type="evidence" value="ECO:0007669"/>
    <property type="project" value="UniProtKB-SubCell"/>
</dbReference>
<dbReference type="PANTHER" id="PTHR22926">
    <property type="entry name" value="PHOSPHO-N-ACETYLMURAMOYL-PENTAPEPTIDE-TRANSFERASE"/>
    <property type="match status" value="1"/>
</dbReference>
<dbReference type="GO" id="GO:0071555">
    <property type="term" value="P:cell wall organization"/>
    <property type="evidence" value="ECO:0007669"/>
    <property type="project" value="TreeGrafter"/>
</dbReference>
<evidence type="ECO:0000256" key="5">
    <source>
        <dbReference type="ARBA" id="ARBA00022989"/>
    </source>
</evidence>
<dbReference type="STRING" id="1798680.A3J66_03370"/>
<feature type="transmembrane region" description="Helical" evidence="7">
    <location>
        <begin position="163"/>
        <end position="181"/>
    </location>
</feature>
<feature type="transmembrane region" description="Helical" evidence="7">
    <location>
        <begin position="187"/>
        <end position="209"/>
    </location>
</feature>
<evidence type="ECO:0000256" key="6">
    <source>
        <dbReference type="ARBA" id="ARBA00023136"/>
    </source>
</evidence>
<sequence>MYFFLAFFISLTVTPGVIWLMRRLRVIDLPKTEARKIHKKKVPLGGGLAIIIAFFACIAMAFFVFHDIGKEVPARAIIGFTLGSLVLVVGGFLDDRFRLRPLRQVIFPVVASLVAIFFGIGLKTVTNPAGGVIHLDQIVIIADLVVFFWLMAMMYTTKLLDGLDGLVSGIVAIGALVIFFLTRQPQWFQPEVGVLASILAGACLGFLCWNFYPAKIFLGEGGSLFTGYILGILAIISGSKIATTLLVMGLPMLDVVRVLIRRFQKKQPLFAGDSEHLHFRLLASGLSHRQTVLLFYGIAFLFGMSTLFLQSKEKVIALSFLFILMLLTGIFFSKRDHVQ</sequence>
<dbReference type="GO" id="GO:0009103">
    <property type="term" value="P:lipopolysaccharide biosynthetic process"/>
    <property type="evidence" value="ECO:0007669"/>
    <property type="project" value="TreeGrafter"/>
</dbReference>
<dbReference type="Proteomes" id="UP000176282">
    <property type="component" value="Unassembled WGS sequence"/>
</dbReference>
<accession>A0A1F6M429</accession>
<dbReference type="CDD" id="cd06853">
    <property type="entry name" value="GT_WecA_like"/>
    <property type="match status" value="1"/>
</dbReference>
<comment type="subcellular location">
    <subcellularLocation>
        <location evidence="1">Cell membrane</location>
        <topology evidence="1">Multi-pass membrane protein</topology>
    </subcellularLocation>
</comment>
<evidence type="ECO:0000256" key="2">
    <source>
        <dbReference type="ARBA" id="ARBA00022475"/>
    </source>
</evidence>
<evidence type="ECO:0000256" key="3">
    <source>
        <dbReference type="ARBA" id="ARBA00022679"/>
    </source>
</evidence>
<dbReference type="EMBL" id="MFQB01000037">
    <property type="protein sequence ID" value="OGH66350.1"/>
    <property type="molecule type" value="Genomic_DNA"/>
</dbReference>